<evidence type="ECO:0000259" key="2">
    <source>
        <dbReference type="Pfam" id="PF03235"/>
    </source>
</evidence>
<evidence type="ECO:0000256" key="1">
    <source>
        <dbReference type="SAM" id="MobiDB-lite"/>
    </source>
</evidence>
<feature type="compositionally biased region" description="Acidic residues" evidence="1">
    <location>
        <begin position="14"/>
        <end position="27"/>
    </location>
</feature>
<feature type="domain" description="GmrSD restriction endonucleases N-terminal" evidence="2">
    <location>
        <begin position="54"/>
        <end position="197"/>
    </location>
</feature>
<protein>
    <recommendedName>
        <fullName evidence="2">GmrSD restriction endonucleases N-terminal domain-containing protein</fullName>
    </recommendedName>
</protein>
<name>A0AA48LWT4_9ZZZZ</name>
<sequence>MPEEEIHMPGPIENDSESAPDVVDDEDTGRGDASIKPWDPGKIRITTKHFSMRDVVDQIKEGDIDLSPDFQRDYVWKKRQRTRLIESILLGIPLPAFYFNQDNNGNYQVVDGVQRLSTISLFMNDGHTLEDDDLEYLTDLHGKQYSSLDPAVIRRFRSTQIVVHVIEPQTPEEVKYDIFSRVNTLGSPLSGQEIRHAMSHSRSRTFLKFLSEMPEFDEATQWHYWRPDPENKGYFLRDSGRMTNRELALRFCAFRHYSDSEYRKYSGLDAFLVAYTKQLDGRSDEASIITDGEMSVLSADFRRAMENAHQILDKAAFRRWPLTQLRRGPINRAVFESQAIALADYSLEVLSLKKEEIVLAFRGAFNDADYSRAVTVGTGDPRAVERRLEHTKAILAEVLR</sequence>
<feature type="region of interest" description="Disordered" evidence="1">
    <location>
        <begin position="1"/>
        <end position="38"/>
    </location>
</feature>
<reference evidence="3" key="1">
    <citation type="submission" date="2023-07" db="EMBL/GenBank/DDBJ databases">
        <authorList>
            <person name="Pelsma A.J. K."/>
        </authorList>
    </citation>
    <scope>NUCLEOTIDE SEQUENCE</scope>
</reference>
<dbReference type="PANTHER" id="PTHR39639:SF1">
    <property type="entry name" value="DUF262 DOMAIN-CONTAINING PROTEIN"/>
    <property type="match status" value="1"/>
</dbReference>
<organism evidence="3">
    <name type="scientific">freshwater sediment metagenome</name>
    <dbReference type="NCBI Taxonomy" id="556182"/>
    <lineage>
        <taxon>unclassified sequences</taxon>
        <taxon>metagenomes</taxon>
        <taxon>ecological metagenomes</taxon>
    </lineage>
</organism>
<dbReference type="EMBL" id="OY288114">
    <property type="protein sequence ID" value="CAJ0849108.1"/>
    <property type="molecule type" value="Genomic_DNA"/>
</dbReference>
<accession>A0AA48LWT4</accession>
<dbReference type="Pfam" id="PF03235">
    <property type="entry name" value="GmrSD_N"/>
    <property type="match status" value="1"/>
</dbReference>
<dbReference type="InterPro" id="IPR004919">
    <property type="entry name" value="GmrSD_N"/>
</dbReference>
<evidence type="ECO:0000313" key="3">
    <source>
        <dbReference type="EMBL" id="CAJ0849108.1"/>
    </source>
</evidence>
<gene>
    <name evidence="3" type="ORF">AMST5_00077</name>
</gene>
<proteinExistence type="predicted"/>
<dbReference type="AlphaFoldDB" id="A0AA48LWT4"/>
<dbReference type="PANTHER" id="PTHR39639">
    <property type="entry name" value="CHROMOSOME 16, WHOLE GENOME SHOTGUN SEQUENCE"/>
    <property type="match status" value="1"/>
</dbReference>